<proteinExistence type="predicted"/>
<protein>
    <submittedName>
        <fullName evidence="1">Uncharacterized protein</fullName>
    </submittedName>
</protein>
<name>A0A4Q4GY20_9GAMM</name>
<dbReference type="Proteomes" id="UP000593966">
    <property type="component" value="Chromosome"/>
</dbReference>
<keyword evidence="2" id="KW-1185">Reference proteome</keyword>
<reference evidence="1 2" key="1">
    <citation type="submission" date="2020-02" db="EMBL/GenBank/DDBJ databases">
        <title>Tigecycline-resistant Acinetobacter species from pigs and migratory birds.</title>
        <authorList>
            <person name="Chen C."/>
            <person name="Sun J."/>
            <person name="Liao X.-P."/>
            <person name="Liu Y.-H."/>
        </authorList>
    </citation>
    <scope>NUCLEOTIDE SEQUENCE [LARGE SCALE GENOMIC DNA]</scope>
    <source>
        <strain evidence="1 2">YH12207_T</strain>
    </source>
</reference>
<sequence length="68" mass="7889">MLKFIIDENPLSNGVYQLHNATQGCEDLPKNYHQILIGYFADVELAHKRARMNWPKEKIQACPKCCQN</sequence>
<evidence type="ECO:0000313" key="1">
    <source>
        <dbReference type="EMBL" id="QOW45149.1"/>
    </source>
</evidence>
<gene>
    <name evidence="1" type="ORF">G0028_04105</name>
</gene>
<accession>A0A4Q4GY20</accession>
<dbReference type="RefSeq" id="WP_130073999.1">
    <property type="nucleotide sequence ID" value="NZ_CP048659.1"/>
</dbReference>
<dbReference type="OrthoDB" id="47198at2"/>
<evidence type="ECO:0000313" key="2">
    <source>
        <dbReference type="Proteomes" id="UP000593966"/>
    </source>
</evidence>
<dbReference type="PROSITE" id="PS51257">
    <property type="entry name" value="PROKAR_LIPOPROTEIN"/>
    <property type="match status" value="1"/>
</dbReference>
<dbReference type="EMBL" id="CP048659">
    <property type="protein sequence ID" value="QOW45149.1"/>
    <property type="molecule type" value="Genomic_DNA"/>
</dbReference>
<organism evidence="1 2">
    <name type="scientific">Acinetobacter piscicola</name>
    <dbReference type="NCBI Taxonomy" id="2006115"/>
    <lineage>
        <taxon>Bacteria</taxon>
        <taxon>Pseudomonadati</taxon>
        <taxon>Pseudomonadota</taxon>
        <taxon>Gammaproteobacteria</taxon>
        <taxon>Moraxellales</taxon>
        <taxon>Moraxellaceae</taxon>
        <taxon>Acinetobacter</taxon>
    </lineage>
</organism>
<dbReference type="AlphaFoldDB" id="A0A4Q4GY20"/>